<dbReference type="GO" id="GO:0042274">
    <property type="term" value="P:ribosomal small subunit biogenesis"/>
    <property type="evidence" value="ECO:0007669"/>
    <property type="project" value="InterPro"/>
</dbReference>
<feature type="compositionally biased region" description="Basic and acidic residues" evidence="3">
    <location>
        <begin position="28"/>
        <end position="38"/>
    </location>
</feature>
<dbReference type="GO" id="GO:0005829">
    <property type="term" value="C:cytosol"/>
    <property type="evidence" value="ECO:0007669"/>
    <property type="project" value="TreeGrafter"/>
</dbReference>
<evidence type="ECO:0000313" key="5">
    <source>
        <dbReference type="Proteomes" id="UP000729913"/>
    </source>
</evidence>
<feature type="region of interest" description="Disordered" evidence="3">
    <location>
        <begin position="78"/>
        <end position="101"/>
    </location>
</feature>
<proteinExistence type="inferred from homology"/>
<gene>
    <name evidence="4" type="ORF">G9C98_005588</name>
</gene>
<comment type="similarity">
    <text evidence="1">Belongs to the LTV1 family.</text>
</comment>
<name>A0A8J5QND6_9HYME</name>
<evidence type="ECO:0000313" key="4">
    <source>
        <dbReference type="EMBL" id="KAG8037378.1"/>
    </source>
</evidence>
<dbReference type="Pfam" id="PF04180">
    <property type="entry name" value="LTV"/>
    <property type="match status" value="2"/>
</dbReference>
<evidence type="ECO:0000256" key="1">
    <source>
        <dbReference type="ARBA" id="ARBA00009078"/>
    </source>
</evidence>
<dbReference type="PANTHER" id="PTHR21531:SF0">
    <property type="entry name" value="PROTEIN LTV1 HOMOLOG"/>
    <property type="match status" value="1"/>
</dbReference>
<reference evidence="4" key="1">
    <citation type="submission" date="2020-03" db="EMBL/GenBank/DDBJ databases">
        <authorList>
            <person name="Chebbi M.A."/>
            <person name="Drezen J.M."/>
        </authorList>
    </citation>
    <scope>NUCLEOTIDE SEQUENCE</scope>
    <source>
        <tissue evidence="4">Whole body</tissue>
    </source>
</reference>
<comment type="caution">
    <text evidence="4">The sequence shown here is derived from an EMBL/GenBank/DDBJ whole genome shotgun (WGS) entry which is preliminary data.</text>
</comment>
<dbReference type="EMBL" id="JAAOIC020000047">
    <property type="protein sequence ID" value="KAG8037378.1"/>
    <property type="molecule type" value="Genomic_DNA"/>
</dbReference>
<dbReference type="Proteomes" id="UP000729913">
    <property type="component" value="Unassembled WGS sequence"/>
</dbReference>
<feature type="compositionally biased region" description="Acidic residues" evidence="3">
    <location>
        <begin position="163"/>
        <end position="175"/>
    </location>
</feature>
<dbReference type="AlphaFoldDB" id="A0A8J5QND6"/>
<feature type="region of interest" description="Disordered" evidence="3">
    <location>
        <begin position="1"/>
        <end position="47"/>
    </location>
</feature>
<dbReference type="GO" id="GO:0005634">
    <property type="term" value="C:nucleus"/>
    <property type="evidence" value="ECO:0007669"/>
    <property type="project" value="TreeGrafter"/>
</dbReference>
<dbReference type="OrthoDB" id="5852896at2759"/>
<evidence type="ECO:0000256" key="2">
    <source>
        <dbReference type="ARBA" id="ARBA00021561"/>
    </source>
</evidence>
<feature type="region of interest" description="Disordered" evidence="3">
    <location>
        <begin position="160"/>
        <end position="183"/>
    </location>
</feature>
<protein>
    <recommendedName>
        <fullName evidence="2">Protein LTV1 homolog</fullName>
    </recommendedName>
</protein>
<reference evidence="4" key="2">
    <citation type="submission" date="2021-04" db="EMBL/GenBank/DDBJ databases">
        <title>Genome-wide patterns of bracovirus chromosomal integration into multiple host tissues during parasitism.</title>
        <authorList>
            <person name="Chebbi M.A.C."/>
        </authorList>
    </citation>
    <scope>NUCLEOTIDE SEQUENCE</scope>
    <source>
        <tissue evidence="4">Whole body</tissue>
    </source>
</reference>
<keyword evidence="5" id="KW-1185">Reference proteome</keyword>
<sequence length="460" mass="53277">TFHLVHRSQQDPLITDENAPQRVLVPVDSEKHDKDPAKKNLKQKKKEEQEKYGIFFDDDYDYLQHLKDVNKLSVEWERVDEPSNSNKKKEDKEPPKINLPSSVFASSVEEKVGLLNKAALVSGPRLDFDPDVVAAMDDDFDYDDPDNQLEDDFMQLANAEGSGEFDEEDEGEYDSDASSGLFDISEEERDEIASLDGPRYQFEKEETKSRFTEYSMSSSVMRRNQQLTLMYAAYDEEQIGALDGEEIEGHVEDNSDYILQVANDFQKQQQESTVSISELMKDRLKIIEAYSDSDEELEQVEVDERIRKKWDCESILSTHSNLYNNPKLLEEPKLKRERKIEINKRTGIPKGILGEQPGKLTAKNLALLSLGNEDERNPSAAARSIAETQKSYYSEISTRVKNETSDQRKERHRQLKLYRKLRREERKENKLAFKEEKKCQEKILLNNKRNNFTASNTIHV</sequence>
<feature type="non-terminal residue" evidence="4">
    <location>
        <position position="1"/>
    </location>
</feature>
<evidence type="ECO:0000256" key="3">
    <source>
        <dbReference type="SAM" id="MobiDB-lite"/>
    </source>
</evidence>
<dbReference type="InterPro" id="IPR007307">
    <property type="entry name" value="Ltv1"/>
</dbReference>
<dbReference type="GO" id="GO:0000056">
    <property type="term" value="P:ribosomal small subunit export from nucleus"/>
    <property type="evidence" value="ECO:0007669"/>
    <property type="project" value="TreeGrafter"/>
</dbReference>
<dbReference type="PANTHER" id="PTHR21531">
    <property type="entry name" value="LOW-TEMPERATURE VIABILITY PROTEIN LTV1-RELATED"/>
    <property type="match status" value="1"/>
</dbReference>
<feature type="compositionally biased region" description="Basic and acidic residues" evidence="3">
    <location>
        <begin position="78"/>
        <end position="95"/>
    </location>
</feature>
<accession>A0A8J5QND6</accession>
<dbReference type="GO" id="GO:0030688">
    <property type="term" value="C:preribosome, small subunit precursor"/>
    <property type="evidence" value="ECO:0007669"/>
    <property type="project" value="TreeGrafter"/>
</dbReference>
<organism evidence="4 5">
    <name type="scientific">Cotesia typhae</name>
    <dbReference type="NCBI Taxonomy" id="2053667"/>
    <lineage>
        <taxon>Eukaryota</taxon>
        <taxon>Metazoa</taxon>
        <taxon>Ecdysozoa</taxon>
        <taxon>Arthropoda</taxon>
        <taxon>Hexapoda</taxon>
        <taxon>Insecta</taxon>
        <taxon>Pterygota</taxon>
        <taxon>Neoptera</taxon>
        <taxon>Endopterygota</taxon>
        <taxon>Hymenoptera</taxon>
        <taxon>Apocrita</taxon>
        <taxon>Ichneumonoidea</taxon>
        <taxon>Braconidae</taxon>
        <taxon>Microgastrinae</taxon>
        <taxon>Cotesia</taxon>
    </lineage>
</organism>